<dbReference type="AlphaFoldDB" id="A0AAN7T9S2"/>
<dbReference type="SUPFAM" id="SSF49329">
    <property type="entry name" value="Cu,Zn superoxide dismutase-like"/>
    <property type="match status" value="1"/>
</dbReference>
<protein>
    <submittedName>
        <fullName evidence="3">Uncharacterized protein</fullName>
    </submittedName>
</protein>
<reference evidence="3" key="1">
    <citation type="submission" date="2023-08" db="EMBL/GenBank/DDBJ databases">
        <title>Black Yeasts Isolated from many extreme environments.</title>
        <authorList>
            <person name="Coleine C."/>
            <person name="Stajich J.E."/>
            <person name="Selbmann L."/>
        </authorList>
    </citation>
    <scope>NUCLEOTIDE SEQUENCE</scope>
    <source>
        <strain evidence="3">CCFEE 5401</strain>
    </source>
</reference>
<comment type="caution">
    <text evidence="3">The sequence shown here is derived from an EMBL/GenBank/DDBJ whole genome shotgun (WGS) entry which is preliminary data.</text>
</comment>
<dbReference type="GO" id="GO:0046872">
    <property type="term" value="F:metal ion binding"/>
    <property type="evidence" value="ECO:0007669"/>
    <property type="project" value="InterPro"/>
</dbReference>
<evidence type="ECO:0000313" key="4">
    <source>
        <dbReference type="Proteomes" id="UP001310890"/>
    </source>
</evidence>
<dbReference type="EMBL" id="JAVRRL010000087">
    <property type="protein sequence ID" value="KAK5108407.1"/>
    <property type="molecule type" value="Genomic_DNA"/>
</dbReference>
<dbReference type="Gene3D" id="2.60.40.200">
    <property type="entry name" value="Superoxide dismutase, copper/zinc binding domain"/>
    <property type="match status" value="1"/>
</dbReference>
<evidence type="ECO:0000313" key="3">
    <source>
        <dbReference type="EMBL" id="KAK5108407.1"/>
    </source>
</evidence>
<dbReference type="InterPro" id="IPR036423">
    <property type="entry name" value="SOD-like_Cu/Zn_dom_sf"/>
</dbReference>
<name>A0AAN7T9S2_9PEZI</name>
<dbReference type="Proteomes" id="UP001310890">
    <property type="component" value="Unassembled WGS sequence"/>
</dbReference>
<gene>
    <name evidence="3" type="ORF">LTR62_008363</name>
</gene>
<dbReference type="GO" id="GO:0006801">
    <property type="term" value="P:superoxide metabolic process"/>
    <property type="evidence" value="ECO:0007669"/>
    <property type="project" value="InterPro"/>
</dbReference>
<feature type="signal peptide" evidence="2">
    <location>
        <begin position="1"/>
        <end position="20"/>
    </location>
</feature>
<feature type="compositionally biased region" description="Basic and acidic residues" evidence="1">
    <location>
        <begin position="337"/>
        <end position="347"/>
    </location>
</feature>
<feature type="region of interest" description="Disordered" evidence="1">
    <location>
        <begin position="211"/>
        <end position="311"/>
    </location>
</feature>
<evidence type="ECO:0000256" key="2">
    <source>
        <dbReference type="SAM" id="SignalP"/>
    </source>
</evidence>
<feature type="chain" id="PRO_5043005143" evidence="2">
    <location>
        <begin position="21"/>
        <end position="353"/>
    </location>
</feature>
<sequence length="353" mass="33703">MYFDARTLCLLLPLLPRIVAQSPAQAVSGNPGGVSYIATLPQPAGENLPRGNLVVSSAPNGNGVSIQASISNLAVAGAGNALNPTNISTTTLCDPKNATYCQVGDLSGKDGAMASGASFSASYTDLYISTQPNTPAFVGNRSLVIFFANMTSLTCANFTTPGSGGSSAGSLSWSVGSGLPAASSTASPVASSSLVGSSGASTASVSVYANAGPGSPESSTSVPGGSGSSVSGGTGSGGSSGSSGPGSSGSGSSGSGAGTTGAGSATANGVGPGTGSGGAGSIEPKDWGSASLPIAAPANEGPIPAPGSTITQTTTAYTALTVFTDKSQSSATPLPPKDSEKPDKTTIEKTTTV</sequence>
<proteinExistence type="predicted"/>
<accession>A0AAN7T9S2</accession>
<organism evidence="3 4">
    <name type="scientific">Meristemomyces frigidus</name>
    <dbReference type="NCBI Taxonomy" id="1508187"/>
    <lineage>
        <taxon>Eukaryota</taxon>
        <taxon>Fungi</taxon>
        <taxon>Dikarya</taxon>
        <taxon>Ascomycota</taxon>
        <taxon>Pezizomycotina</taxon>
        <taxon>Dothideomycetes</taxon>
        <taxon>Dothideomycetidae</taxon>
        <taxon>Mycosphaerellales</taxon>
        <taxon>Teratosphaeriaceae</taxon>
        <taxon>Meristemomyces</taxon>
    </lineage>
</organism>
<feature type="region of interest" description="Disordered" evidence="1">
    <location>
        <begin position="323"/>
        <end position="353"/>
    </location>
</feature>
<evidence type="ECO:0000256" key="1">
    <source>
        <dbReference type="SAM" id="MobiDB-lite"/>
    </source>
</evidence>
<keyword evidence="2" id="KW-0732">Signal</keyword>
<feature type="compositionally biased region" description="Gly residues" evidence="1">
    <location>
        <begin position="270"/>
        <end position="280"/>
    </location>
</feature>
<feature type="compositionally biased region" description="Low complexity" evidence="1">
    <location>
        <begin position="211"/>
        <end position="223"/>
    </location>
</feature>
<feature type="compositionally biased region" description="Gly residues" evidence="1">
    <location>
        <begin position="224"/>
        <end position="261"/>
    </location>
</feature>